<dbReference type="EMBL" id="MN740367">
    <property type="protein sequence ID" value="QHU02918.1"/>
    <property type="molecule type" value="Genomic_DNA"/>
</dbReference>
<dbReference type="InterPro" id="IPR002641">
    <property type="entry name" value="PNPLA_dom"/>
</dbReference>
<dbReference type="Pfam" id="PF01734">
    <property type="entry name" value="Patatin"/>
    <property type="match status" value="1"/>
</dbReference>
<sequence length="301" mass="34117">MSIRHLVLSGGGPSLISSFGIMKTLHKNKYLDINDIESIYATSGGAIIASLFALKIDMDVAEDYIIKRPWQKAFHNYTNDILSIITNKGINGIELLKIIFEPLLLSKDINTSPTLKEFYDITNVDLHFMSVDINSSDKLKLVDINYKTHDDMLLFHAIAASSAVPCFIQPVFHKDSCYIDGGIICNYPINICLESGINEDNLLAIKSVSNEIKHKTINNDSSFIDFFKILLNKSYRTIETTSIQKNVKNQIICDNKDLTIDIWLDTYKNIELRKKLLQKGIEDAELFMKNKENSKELDSNV</sequence>
<dbReference type="PROSITE" id="PS51635">
    <property type="entry name" value="PNPLA"/>
    <property type="match status" value="1"/>
</dbReference>
<evidence type="ECO:0000256" key="1">
    <source>
        <dbReference type="ARBA" id="ARBA00023098"/>
    </source>
</evidence>
<proteinExistence type="predicted"/>
<protein>
    <recommendedName>
        <fullName evidence="2">PNPLA domain-containing protein</fullName>
    </recommendedName>
</protein>
<organism evidence="3">
    <name type="scientific">viral metagenome</name>
    <dbReference type="NCBI Taxonomy" id="1070528"/>
    <lineage>
        <taxon>unclassified sequences</taxon>
        <taxon>metagenomes</taxon>
        <taxon>organismal metagenomes</taxon>
    </lineage>
</organism>
<accession>A0A6C0JGN0</accession>
<dbReference type="PANTHER" id="PTHR46394">
    <property type="entry name" value="ANNEXIN"/>
    <property type="match status" value="1"/>
</dbReference>
<dbReference type="GO" id="GO:0006629">
    <property type="term" value="P:lipid metabolic process"/>
    <property type="evidence" value="ECO:0007669"/>
    <property type="project" value="UniProtKB-KW"/>
</dbReference>
<evidence type="ECO:0000313" key="3">
    <source>
        <dbReference type="EMBL" id="QHU02918.1"/>
    </source>
</evidence>
<dbReference type="InterPro" id="IPR016035">
    <property type="entry name" value="Acyl_Trfase/lysoPLipase"/>
</dbReference>
<dbReference type="AlphaFoldDB" id="A0A6C0JGN0"/>
<dbReference type="InterPro" id="IPR052580">
    <property type="entry name" value="Lipid_Hydrolase"/>
</dbReference>
<name>A0A6C0JGN0_9ZZZZ</name>
<feature type="domain" description="PNPLA" evidence="2">
    <location>
        <begin position="6"/>
        <end position="193"/>
    </location>
</feature>
<dbReference type="Gene3D" id="3.40.1090.10">
    <property type="entry name" value="Cytosolic phospholipase A2 catalytic domain"/>
    <property type="match status" value="2"/>
</dbReference>
<reference evidence="3" key="1">
    <citation type="journal article" date="2020" name="Nature">
        <title>Giant virus diversity and host interactions through global metagenomics.</title>
        <authorList>
            <person name="Schulz F."/>
            <person name="Roux S."/>
            <person name="Paez-Espino D."/>
            <person name="Jungbluth S."/>
            <person name="Walsh D.A."/>
            <person name="Denef V.J."/>
            <person name="McMahon K.D."/>
            <person name="Konstantinidis K.T."/>
            <person name="Eloe-Fadrosh E.A."/>
            <person name="Kyrpides N.C."/>
            <person name="Woyke T."/>
        </authorList>
    </citation>
    <scope>NUCLEOTIDE SEQUENCE</scope>
    <source>
        <strain evidence="3">GVMAG-M-3300025890-48</strain>
    </source>
</reference>
<dbReference type="PANTHER" id="PTHR46394:SF1">
    <property type="entry name" value="PNPLA DOMAIN-CONTAINING PROTEIN"/>
    <property type="match status" value="1"/>
</dbReference>
<dbReference type="SUPFAM" id="SSF52151">
    <property type="entry name" value="FabD/lysophospholipase-like"/>
    <property type="match status" value="1"/>
</dbReference>
<evidence type="ECO:0000259" key="2">
    <source>
        <dbReference type="PROSITE" id="PS51635"/>
    </source>
</evidence>
<keyword evidence="1" id="KW-0443">Lipid metabolism</keyword>